<dbReference type="EMBL" id="CZBY01000004">
    <property type="protein sequence ID" value="CUQ83775.1"/>
    <property type="molecule type" value="Genomic_DNA"/>
</dbReference>
<name>A0A174Z8Y7_9FIRM</name>
<accession>A0A174Z8Y7</accession>
<protein>
    <submittedName>
        <fullName evidence="1">Uncharacterized protein</fullName>
    </submittedName>
</protein>
<sequence length="87" mass="9419">MLFLNNAFTKDITEYDGEVLKEVKTVDGKIYLSNGAIIKEGVVGKFFDIATNDKYGTVFEADGPDEIGPIVGFAPVTGDSAPDYFAF</sequence>
<proteinExistence type="predicted"/>
<dbReference type="Proteomes" id="UP000095662">
    <property type="component" value="Unassembled WGS sequence"/>
</dbReference>
<dbReference type="AlphaFoldDB" id="A0A174Z8Y7"/>
<dbReference type="STRING" id="39492.ERS852540_00755"/>
<gene>
    <name evidence="1" type="ORF">ERS852540_00755</name>
</gene>
<reference evidence="1 2" key="1">
    <citation type="submission" date="2015-09" db="EMBL/GenBank/DDBJ databases">
        <authorList>
            <consortium name="Pathogen Informatics"/>
        </authorList>
    </citation>
    <scope>NUCLEOTIDE SEQUENCE [LARGE SCALE GENOMIC DNA]</scope>
    <source>
        <strain evidence="1 2">2789STDY5834928</strain>
    </source>
</reference>
<evidence type="ECO:0000313" key="2">
    <source>
        <dbReference type="Proteomes" id="UP000095662"/>
    </source>
</evidence>
<organism evidence="1 2">
    <name type="scientific">[Eubacterium] siraeum</name>
    <dbReference type="NCBI Taxonomy" id="39492"/>
    <lineage>
        <taxon>Bacteria</taxon>
        <taxon>Bacillati</taxon>
        <taxon>Bacillota</taxon>
        <taxon>Clostridia</taxon>
        <taxon>Eubacteriales</taxon>
        <taxon>Oscillospiraceae</taxon>
        <taxon>Oscillospiraceae incertae sedis</taxon>
    </lineage>
</organism>
<evidence type="ECO:0000313" key="1">
    <source>
        <dbReference type="EMBL" id="CUQ83775.1"/>
    </source>
</evidence>